<keyword evidence="10" id="KW-0206">Cytoskeleton</keyword>
<dbReference type="PANTHER" id="PTHR24361:SF433">
    <property type="entry name" value="PROTEIN KINASE DOMAIN-CONTAINING PROTEIN"/>
    <property type="match status" value="1"/>
</dbReference>
<dbReference type="SUPFAM" id="SSF56112">
    <property type="entry name" value="Protein kinase-like (PK-like)"/>
    <property type="match status" value="1"/>
</dbReference>
<dbReference type="GeneID" id="25738227"/>
<dbReference type="SUPFAM" id="SSF48371">
    <property type="entry name" value="ARM repeat"/>
    <property type="match status" value="1"/>
</dbReference>
<evidence type="ECO:0000256" key="6">
    <source>
        <dbReference type="ARBA" id="ARBA00022679"/>
    </source>
</evidence>
<keyword evidence="18" id="KW-1185">Reference proteome</keyword>
<name>A0A0D2JUV9_9CHLO</name>
<dbReference type="OrthoDB" id="8693905at2759"/>
<dbReference type="Pfam" id="PF00069">
    <property type="entry name" value="Pkinase"/>
    <property type="match status" value="1"/>
</dbReference>
<reference evidence="17 18" key="1">
    <citation type="journal article" date="2013" name="BMC Genomics">
        <title>Reconstruction of the lipid metabolism for the microalga Monoraphidium neglectum from its genome sequence reveals characteristics suitable for biofuel production.</title>
        <authorList>
            <person name="Bogen C."/>
            <person name="Al-Dilaimi A."/>
            <person name="Albersmeier A."/>
            <person name="Wichmann J."/>
            <person name="Grundmann M."/>
            <person name="Rupp O."/>
            <person name="Lauersen K.J."/>
            <person name="Blifernez-Klassen O."/>
            <person name="Kalinowski J."/>
            <person name="Goesmann A."/>
            <person name="Mussgnug J.H."/>
            <person name="Kruse O."/>
        </authorList>
    </citation>
    <scope>NUCLEOTIDE SEQUENCE [LARGE SCALE GENOMIC DNA]</scope>
    <source>
        <strain evidence="17 18">SAG 48.87</strain>
    </source>
</reference>
<dbReference type="Gene3D" id="1.10.510.10">
    <property type="entry name" value="Transferase(Phosphotransferase) domain 1"/>
    <property type="match status" value="1"/>
</dbReference>
<feature type="region of interest" description="Disordered" evidence="15">
    <location>
        <begin position="360"/>
        <end position="422"/>
    </location>
</feature>
<dbReference type="AlphaFoldDB" id="A0A0D2JUV9"/>
<keyword evidence="5" id="KW-0132">Cell division</keyword>
<dbReference type="FunFam" id="3.30.200.20:FF:000042">
    <property type="entry name" value="Aurora kinase A"/>
    <property type="match status" value="1"/>
</dbReference>
<dbReference type="InterPro" id="IPR000719">
    <property type="entry name" value="Prot_kinase_dom"/>
</dbReference>
<dbReference type="InterPro" id="IPR016024">
    <property type="entry name" value="ARM-type_fold"/>
</dbReference>
<organism evidence="17 18">
    <name type="scientific">Monoraphidium neglectum</name>
    <dbReference type="NCBI Taxonomy" id="145388"/>
    <lineage>
        <taxon>Eukaryota</taxon>
        <taxon>Viridiplantae</taxon>
        <taxon>Chlorophyta</taxon>
        <taxon>core chlorophytes</taxon>
        <taxon>Chlorophyceae</taxon>
        <taxon>CS clade</taxon>
        <taxon>Sphaeropleales</taxon>
        <taxon>Selenastraceae</taxon>
        <taxon>Monoraphidium</taxon>
    </lineage>
</organism>
<dbReference type="Proteomes" id="UP000054498">
    <property type="component" value="Unassembled WGS sequence"/>
</dbReference>
<dbReference type="RefSeq" id="XP_013901632.1">
    <property type="nucleotide sequence ID" value="XM_014046178.1"/>
</dbReference>
<evidence type="ECO:0000256" key="11">
    <source>
        <dbReference type="ARBA" id="ARBA00023306"/>
    </source>
</evidence>
<proteinExistence type="predicted"/>
<feature type="region of interest" description="Disordered" evidence="15">
    <location>
        <begin position="450"/>
        <end position="544"/>
    </location>
</feature>
<evidence type="ECO:0000256" key="7">
    <source>
        <dbReference type="ARBA" id="ARBA00022741"/>
    </source>
</evidence>
<accession>A0A0D2JUV9</accession>
<evidence type="ECO:0000256" key="2">
    <source>
        <dbReference type="ARBA" id="ARBA00012513"/>
    </source>
</evidence>
<gene>
    <name evidence="17" type="ORF">MNEG_5350</name>
</gene>
<dbReference type="GO" id="GO:0005815">
    <property type="term" value="C:microtubule organizing center"/>
    <property type="evidence" value="ECO:0007669"/>
    <property type="project" value="UniProtKB-SubCell"/>
</dbReference>
<dbReference type="FunFam" id="1.10.510.10:FF:000372">
    <property type="entry name" value="MAP3K epsilon protein kinase 1"/>
    <property type="match status" value="1"/>
</dbReference>
<feature type="binding site" evidence="14">
    <location>
        <position position="41"/>
    </location>
    <ligand>
        <name>ATP</name>
        <dbReference type="ChEBI" id="CHEBI:30616"/>
    </ligand>
</feature>
<dbReference type="PRINTS" id="PR00109">
    <property type="entry name" value="TYRKINASE"/>
</dbReference>
<dbReference type="SMART" id="SM00220">
    <property type="entry name" value="S_TKc"/>
    <property type="match status" value="1"/>
</dbReference>
<dbReference type="EC" id="2.7.11.1" evidence="2"/>
<sequence length="1075" mass="111063">MQGKKTFLSDRFLIGEELGRGAYGQVFKGMDANTGDVVAIKQISLSGVSQENLQSVMGEIDLLKTLNHKNIVKYIGSFKTRTHLYIILEFMENGSLSSVIKPNRFGVFPESLVAIYIAQVLQGLVYLHEQGVVHRDIKGANILTTKEGLVKLADFGVAAKLGELENGRDELQQNVVGTPYWMAPEVIEMTQVTAASDIWSVGCLILELLTGYPPYYDLQPMSALFRIVQDDHPPLPESVSSLLDDFLLQCFQKDPAARPDARALLQHEWIQYNRRTLRSSWTRAQGYRTRGRGAAEAHESVTSVVERMLGSADAAAAGDDGPGGGGGGRGRGALYTSDAAAGPLATQTPLTLALQQDMGAPGLEAGSGMLLPLPPSPRGPPAQQQQQQQPAQPAAQSRFAEAQQQAVGGAASSPSPRGGAGAAAIELSTAAQPPPQGAAAGAAAAQRLVSGSAAGTSGKGREDPARPAGSSTPRSVPSPPPPAGPGTGAGGWPQQHTPPGSREQRAAASAAATAAAAFSGPGPPGGLSLSPRDRDRDGGGSDWEGALGVFLSRLQGADSGAPTPTARLAPYGSSLAAWLDEAERPGKGGGGGVMRGPAVSGGGYLDTGGYQGGFDPLPSPLSTAGRWGPQGQQQQQQTYGRTLSSVSLTDSISASSVGGGGEGCVESSFQIETKRKARDLVRSLRLGARDANMTPAQACASLSSLFARHPESKQHFLSEGGVLAAMEMLDSDTTKILEPAVELVCAFTAGDTRLLESLCLVGIVPAMCRMALPAPPGAERLRSRAAGFVQQLCFSGATTLQMLIACGGLRHLVLMVQDNLQDPSSLTPTGLACIWRALEAHSALPINYTCRLLAQAGLVPRLFAVIRQAVSLQARSERQQQQQQQAGGGGSSGALSARHAHTLSNASGYDSSAASAVGLGGVARSALSTKEVGLGGSLAGTDELQLRQSARNGDASAGASSSSAPRRNDGGADQNGPSSSPLSTAAAAAQQQQRLLAAANLEVWQASAAPGQARNDWALEKCSGLLLVLAHADAAVKATMCSKDGLQSLLDCLQRLQPPHLVKGAAAGGVACILL</sequence>
<keyword evidence="9 14" id="KW-0067">ATP-binding</keyword>
<dbReference type="InterPro" id="IPR011009">
    <property type="entry name" value="Kinase-like_dom_sf"/>
</dbReference>
<feature type="domain" description="Protein kinase" evidence="16">
    <location>
        <begin position="12"/>
        <end position="270"/>
    </location>
</feature>
<dbReference type="InterPro" id="IPR017441">
    <property type="entry name" value="Protein_kinase_ATP_BS"/>
</dbReference>
<evidence type="ECO:0000256" key="3">
    <source>
        <dbReference type="ARBA" id="ARBA00022490"/>
    </source>
</evidence>
<dbReference type="InterPro" id="IPR008271">
    <property type="entry name" value="Ser/Thr_kinase_AS"/>
</dbReference>
<dbReference type="PROSITE" id="PS00107">
    <property type="entry name" value="PROTEIN_KINASE_ATP"/>
    <property type="match status" value="1"/>
</dbReference>
<feature type="compositionally biased region" description="Low complexity" evidence="15">
    <location>
        <begin position="381"/>
        <end position="417"/>
    </location>
</feature>
<feature type="compositionally biased region" description="Low complexity" evidence="15">
    <location>
        <begin position="955"/>
        <end position="964"/>
    </location>
</feature>
<evidence type="ECO:0000256" key="1">
    <source>
        <dbReference type="ARBA" id="ARBA00004267"/>
    </source>
</evidence>
<evidence type="ECO:0000256" key="4">
    <source>
        <dbReference type="ARBA" id="ARBA00022527"/>
    </source>
</evidence>
<evidence type="ECO:0000256" key="15">
    <source>
        <dbReference type="SAM" id="MobiDB-lite"/>
    </source>
</evidence>
<feature type="region of interest" description="Disordered" evidence="15">
    <location>
        <begin position="314"/>
        <end position="334"/>
    </location>
</feature>
<evidence type="ECO:0000256" key="9">
    <source>
        <dbReference type="ARBA" id="ARBA00022840"/>
    </source>
</evidence>
<keyword evidence="4" id="KW-0723">Serine/threonine-protein kinase</keyword>
<keyword evidence="7 14" id="KW-0547">Nucleotide-binding</keyword>
<dbReference type="STRING" id="145388.A0A0D2JUV9"/>
<dbReference type="KEGG" id="mng:MNEG_5350"/>
<feature type="region of interest" description="Disordered" evidence="15">
    <location>
        <begin position="619"/>
        <end position="644"/>
    </location>
</feature>
<evidence type="ECO:0000259" key="16">
    <source>
        <dbReference type="PROSITE" id="PS50011"/>
    </source>
</evidence>
<dbReference type="CDD" id="cd06627">
    <property type="entry name" value="STKc_Cdc7_like"/>
    <property type="match status" value="1"/>
</dbReference>
<dbReference type="PROSITE" id="PS00108">
    <property type="entry name" value="PROTEIN_KINASE_ST"/>
    <property type="match status" value="1"/>
</dbReference>
<evidence type="ECO:0000313" key="17">
    <source>
        <dbReference type="EMBL" id="KIZ02613.1"/>
    </source>
</evidence>
<protein>
    <recommendedName>
        <fullName evidence="2">non-specific serine/threonine protein kinase</fullName>
        <ecNumber evidence="2">2.7.11.1</ecNumber>
    </recommendedName>
</protein>
<keyword evidence="8" id="KW-0418">Kinase</keyword>
<feature type="compositionally biased region" description="Low complexity" evidence="15">
    <location>
        <begin position="506"/>
        <end position="530"/>
    </location>
</feature>
<evidence type="ECO:0000256" key="12">
    <source>
        <dbReference type="ARBA" id="ARBA00047899"/>
    </source>
</evidence>
<dbReference type="GO" id="GO:0005524">
    <property type="term" value="F:ATP binding"/>
    <property type="evidence" value="ECO:0007669"/>
    <property type="project" value="UniProtKB-UniRule"/>
</dbReference>
<dbReference type="EMBL" id="KK101009">
    <property type="protein sequence ID" value="KIZ02613.1"/>
    <property type="molecule type" value="Genomic_DNA"/>
</dbReference>
<evidence type="ECO:0000256" key="8">
    <source>
        <dbReference type="ARBA" id="ARBA00022777"/>
    </source>
</evidence>
<feature type="compositionally biased region" description="Low complexity" evidence="15">
    <location>
        <begin position="978"/>
        <end position="987"/>
    </location>
</feature>
<feature type="compositionally biased region" description="Low complexity" evidence="15">
    <location>
        <begin position="876"/>
        <end position="885"/>
    </location>
</feature>
<dbReference type="GO" id="GO:0051301">
    <property type="term" value="P:cell division"/>
    <property type="evidence" value="ECO:0007669"/>
    <property type="project" value="UniProtKB-KW"/>
</dbReference>
<keyword evidence="11" id="KW-0131">Cell cycle</keyword>
<feature type="region of interest" description="Disordered" evidence="15">
    <location>
        <begin position="876"/>
        <end position="896"/>
    </location>
</feature>
<dbReference type="PROSITE" id="PS50011">
    <property type="entry name" value="PROTEIN_KINASE_DOM"/>
    <property type="match status" value="1"/>
</dbReference>
<feature type="region of interest" description="Disordered" evidence="15">
    <location>
        <begin position="949"/>
        <end position="987"/>
    </location>
</feature>
<comment type="catalytic activity">
    <reaction evidence="13">
        <text>L-seryl-[protein] + ATP = O-phospho-L-seryl-[protein] + ADP + H(+)</text>
        <dbReference type="Rhea" id="RHEA:17989"/>
        <dbReference type="Rhea" id="RHEA-COMP:9863"/>
        <dbReference type="Rhea" id="RHEA-COMP:11604"/>
        <dbReference type="ChEBI" id="CHEBI:15378"/>
        <dbReference type="ChEBI" id="CHEBI:29999"/>
        <dbReference type="ChEBI" id="CHEBI:30616"/>
        <dbReference type="ChEBI" id="CHEBI:83421"/>
        <dbReference type="ChEBI" id="CHEBI:456216"/>
        <dbReference type="EC" id="2.7.11.1"/>
    </reaction>
</comment>
<dbReference type="Gene3D" id="1.25.10.10">
    <property type="entry name" value="Leucine-rich Repeat Variant"/>
    <property type="match status" value="1"/>
</dbReference>
<keyword evidence="3" id="KW-0963">Cytoplasm</keyword>
<evidence type="ECO:0000256" key="10">
    <source>
        <dbReference type="ARBA" id="ARBA00023212"/>
    </source>
</evidence>
<comment type="subcellular location">
    <subcellularLocation>
        <location evidence="1">Cytoplasm</location>
        <location evidence="1">Cytoskeleton</location>
        <location evidence="1">Microtubule organizing center</location>
    </subcellularLocation>
</comment>
<dbReference type="PANTHER" id="PTHR24361">
    <property type="entry name" value="MITOGEN-ACTIVATED KINASE KINASE KINASE"/>
    <property type="match status" value="1"/>
</dbReference>
<dbReference type="GO" id="GO:0004674">
    <property type="term" value="F:protein serine/threonine kinase activity"/>
    <property type="evidence" value="ECO:0007669"/>
    <property type="project" value="UniProtKB-KW"/>
</dbReference>
<evidence type="ECO:0000256" key="14">
    <source>
        <dbReference type="PROSITE-ProRule" id="PRU10141"/>
    </source>
</evidence>
<evidence type="ECO:0000256" key="5">
    <source>
        <dbReference type="ARBA" id="ARBA00022618"/>
    </source>
</evidence>
<dbReference type="InterPro" id="IPR001245">
    <property type="entry name" value="Ser-Thr/Tyr_kinase_cat_dom"/>
</dbReference>
<comment type="catalytic activity">
    <reaction evidence="12">
        <text>L-threonyl-[protein] + ATP = O-phospho-L-threonyl-[protein] + ADP + H(+)</text>
        <dbReference type="Rhea" id="RHEA:46608"/>
        <dbReference type="Rhea" id="RHEA-COMP:11060"/>
        <dbReference type="Rhea" id="RHEA-COMP:11605"/>
        <dbReference type="ChEBI" id="CHEBI:15378"/>
        <dbReference type="ChEBI" id="CHEBI:30013"/>
        <dbReference type="ChEBI" id="CHEBI:30616"/>
        <dbReference type="ChEBI" id="CHEBI:61977"/>
        <dbReference type="ChEBI" id="CHEBI:456216"/>
        <dbReference type="EC" id="2.7.11.1"/>
    </reaction>
</comment>
<dbReference type="GO" id="GO:0005737">
    <property type="term" value="C:cytoplasm"/>
    <property type="evidence" value="ECO:0007669"/>
    <property type="project" value="TreeGrafter"/>
</dbReference>
<feature type="compositionally biased region" description="Gly residues" evidence="15">
    <location>
        <begin position="320"/>
        <end position="331"/>
    </location>
</feature>
<keyword evidence="6" id="KW-0808">Transferase</keyword>
<dbReference type="InterPro" id="IPR053235">
    <property type="entry name" value="Ser_Thr_kinase"/>
</dbReference>
<dbReference type="InterPro" id="IPR011989">
    <property type="entry name" value="ARM-like"/>
</dbReference>
<evidence type="ECO:0000256" key="13">
    <source>
        <dbReference type="ARBA" id="ARBA00048679"/>
    </source>
</evidence>
<evidence type="ECO:0000313" key="18">
    <source>
        <dbReference type="Proteomes" id="UP000054498"/>
    </source>
</evidence>